<accession>A0A645IGJ3</accession>
<gene>
    <name evidence="1" type="ORF">SDC9_197856</name>
</gene>
<protein>
    <submittedName>
        <fullName evidence="1">Uncharacterized protein</fullName>
    </submittedName>
</protein>
<sequence>MSNMVDQSIAIFIFELPKHFIVEIGTETFPGQDEYHTPKMIIDKRTLKGCHFDGFITPEGILLDQYRILARCYYGYFGLIDFGSNIAEKIEKVDKGSLSSKNSKKLEELQQLIEETDLDDDCSLLFYGKFKQ</sequence>
<name>A0A645IGJ3_9ZZZZ</name>
<evidence type="ECO:0000313" key="1">
    <source>
        <dbReference type="EMBL" id="MPN50230.1"/>
    </source>
</evidence>
<dbReference type="EMBL" id="VSSQ01114218">
    <property type="protein sequence ID" value="MPN50230.1"/>
    <property type="molecule type" value="Genomic_DNA"/>
</dbReference>
<organism evidence="1">
    <name type="scientific">bioreactor metagenome</name>
    <dbReference type="NCBI Taxonomy" id="1076179"/>
    <lineage>
        <taxon>unclassified sequences</taxon>
        <taxon>metagenomes</taxon>
        <taxon>ecological metagenomes</taxon>
    </lineage>
</organism>
<dbReference type="AlphaFoldDB" id="A0A645IGJ3"/>
<comment type="caution">
    <text evidence="1">The sequence shown here is derived from an EMBL/GenBank/DDBJ whole genome shotgun (WGS) entry which is preliminary data.</text>
</comment>
<proteinExistence type="predicted"/>
<reference evidence="1" key="1">
    <citation type="submission" date="2019-08" db="EMBL/GenBank/DDBJ databases">
        <authorList>
            <person name="Kucharzyk K."/>
            <person name="Murdoch R.W."/>
            <person name="Higgins S."/>
            <person name="Loffler F."/>
        </authorList>
    </citation>
    <scope>NUCLEOTIDE SEQUENCE</scope>
</reference>